<name>A0A7W9MVY1_9ACTN</name>
<dbReference type="EMBL" id="JACHMY010000001">
    <property type="protein sequence ID" value="MBB5838289.1"/>
    <property type="molecule type" value="Genomic_DNA"/>
</dbReference>
<dbReference type="PROSITE" id="PS00609">
    <property type="entry name" value="GLYCOSYL_HYDROL_F32"/>
    <property type="match status" value="1"/>
</dbReference>
<proteinExistence type="inferred from homology"/>
<dbReference type="GO" id="GO:0005987">
    <property type="term" value="P:sucrose catabolic process"/>
    <property type="evidence" value="ECO:0007669"/>
    <property type="project" value="TreeGrafter"/>
</dbReference>
<dbReference type="InterPro" id="IPR001362">
    <property type="entry name" value="Glyco_hydro_32"/>
</dbReference>
<dbReference type="EC" id="3.2.1.80" evidence="5"/>
<feature type="domain" description="Glycosyl hydrolase family 32 N-terminal" evidence="4">
    <location>
        <begin position="12"/>
        <end position="267"/>
    </location>
</feature>
<sequence>MPYDEPNRGQVHFSPRAGWMNDPNGLLYYRGTYHFYFQHAPDSLVWDTMHWGHATSPDLVHWTQQPNALDPAIHPGDLWSGGGVVDLGNTSGLKDGDDDPIVVFSGTQGVRMFYSLDGGSTFTPYDEGRIVAQPSGHESRDPKVVWHAPTSRWAMVVWSDAEGNGVDVFVSPNLRDWERTSRYAADWFFECPDFTPMDLDGETVWVLRDARGSYVVGDFDGRTFSTTWTEPQTITRNPGPAAGDYYAAQSFENADRTITMAWQGRNKGSVWTGNASFPVEQELVPTPDGPRILSRPVDEIRTLRGDAQTWPEATFESGRHVLGAGRTFELEIAGASRPCTLRLRGYYDVPVAAGETLRLLVDRGQLASFSGLAYTCLNVDFDSEAAGDEITLATDGPLRISSLSLYQLRP</sequence>
<dbReference type="GO" id="GO:0051669">
    <property type="term" value="F:fructan beta-fructosidase activity"/>
    <property type="evidence" value="ECO:0007669"/>
    <property type="project" value="UniProtKB-EC"/>
</dbReference>
<dbReference type="Proteomes" id="UP000549971">
    <property type="component" value="Unassembled WGS sequence"/>
</dbReference>
<dbReference type="InterPro" id="IPR013148">
    <property type="entry name" value="Glyco_hydro_32_N"/>
</dbReference>
<gene>
    <name evidence="5" type="ORF">HDA39_005023</name>
</gene>
<dbReference type="Gene3D" id="2.115.10.20">
    <property type="entry name" value="Glycosyl hydrolase domain, family 43"/>
    <property type="match status" value="1"/>
</dbReference>
<dbReference type="GO" id="GO:0031219">
    <property type="term" value="F:levanase activity"/>
    <property type="evidence" value="ECO:0007669"/>
    <property type="project" value="UniProtKB-EC"/>
</dbReference>
<keyword evidence="2 5" id="KW-0378">Hydrolase</keyword>
<dbReference type="CDD" id="cd18622">
    <property type="entry name" value="GH32_Inu-like"/>
    <property type="match status" value="1"/>
</dbReference>
<dbReference type="EC" id="3.2.1.65" evidence="5"/>
<evidence type="ECO:0000256" key="2">
    <source>
        <dbReference type="ARBA" id="ARBA00022801"/>
    </source>
</evidence>
<evidence type="ECO:0000313" key="5">
    <source>
        <dbReference type="EMBL" id="MBB5838289.1"/>
    </source>
</evidence>
<dbReference type="AlphaFoldDB" id="A0A7W9MVY1"/>
<dbReference type="SUPFAM" id="SSF75005">
    <property type="entry name" value="Arabinanase/levansucrase/invertase"/>
    <property type="match status" value="1"/>
</dbReference>
<comment type="caution">
    <text evidence="5">The sequence shown here is derived from an EMBL/GenBank/DDBJ whole genome shotgun (WGS) entry which is preliminary data.</text>
</comment>
<comment type="similarity">
    <text evidence="1">Belongs to the glycosyl hydrolase 32 family.</text>
</comment>
<dbReference type="Pfam" id="PF00251">
    <property type="entry name" value="Glyco_hydro_32N"/>
    <property type="match status" value="1"/>
</dbReference>
<dbReference type="InterPro" id="IPR018053">
    <property type="entry name" value="Glyco_hydro_32_AS"/>
</dbReference>
<dbReference type="GO" id="GO:0004575">
    <property type="term" value="F:sucrose alpha-glucosidase activity"/>
    <property type="evidence" value="ECO:0007669"/>
    <property type="project" value="TreeGrafter"/>
</dbReference>
<dbReference type="PANTHER" id="PTHR42800:SF1">
    <property type="entry name" value="EXOINULINASE INUD (AFU_ORTHOLOGUE AFUA_5G00480)"/>
    <property type="match status" value="1"/>
</dbReference>
<organism evidence="5 6">
    <name type="scientific">Kribbella italica</name>
    <dbReference type="NCBI Taxonomy" id="1540520"/>
    <lineage>
        <taxon>Bacteria</taxon>
        <taxon>Bacillati</taxon>
        <taxon>Actinomycetota</taxon>
        <taxon>Actinomycetes</taxon>
        <taxon>Propionibacteriales</taxon>
        <taxon>Kribbellaceae</taxon>
        <taxon>Kribbella</taxon>
    </lineage>
</organism>
<keyword evidence="3 5" id="KW-0326">Glycosidase</keyword>
<evidence type="ECO:0000313" key="6">
    <source>
        <dbReference type="Proteomes" id="UP000549971"/>
    </source>
</evidence>
<keyword evidence="6" id="KW-1185">Reference proteome</keyword>
<protein>
    <submittedName>
        <fullName evidence="5">Levanase/fructan beta-fructosidase</fullName>
        <ecNumber evidence="5">3.2.1.65</ecNumber>
        <ecNumber evidence="5">3.2.1.80</ecNumber>
    </submittedName>
</protein>
<dbReference type="SMART" id="SM00640">
    <property type="entry name" value="Glyco_32"/>
    <property type="match status" value="1"/>
</dbReference>
<dbReference type="InterPro" id="IPR023296">
    <property type="entry name" value="Glyco_hydro_beta-prop_sf"/>
</dbReference>
<evidence type="ECO:0000256" key="3">
    <source>
        <dbReference type="ARBA" id="ARBA00023295"/>
    </source>
</evidence>
<evidence type="ECO:0000256" key="1">
    <source>
        <dbReference type="ARBA" id="ARBA00009902"/>
    </source>
</evidence>
<dbReference type="GO" id="GO:0005737">
    <property type="term" value="C:cytoplasm"/>
    <property type="evidence" value="ECO:0007669"/>
    <property type="project" value="TreeGrafter"/>
</dbReference>
<dbReference type="RefSeq" id="WP_184798961.1">
    <property type="nucleotide sequence ID" value="NZ_JACHMY010000001.1"/>
</dbReference>
<dbReference type="PANTHER" id="PTHR42800">
    <property type="entry name" value="EXOINULINASE INUD (AFU_ORTHOLOGUE AFUA_5G00480)"/>
    <property type="match status" value="1"/>
</dbReference>
<reference evidence="5 6" key="1">
    <citation type="submission" date="2020-08" db="EMBL/GenBank/DDBJ databases">
        <title>Sequencing the genomes of 1000 actinobacteria strains.</title>
        <authorList>
            <person name="Klenk H.-P."/>
        </authorList>
    </citation>
    <scope>NUCLEOTIDE SEQUENCE [LARGE SCALE GENOMIC DNA]</scope>
    <source>
        <strain evidence="5 6">DSM 28967</strain>
    </source>
</reference>
<evidence type="ECO:0000259" key="4">
    <source>
        <dbReference type="Pfam" id="PF00251"/>
    </source>
</evidence>
<accession>A0A7W9MVY1</accession>